<evidence type="ECO:0000313" key="2">
    <source>
        <dbReference type="Proteomes" id="UP001220377"/>
    </source>
</evidence>
<dbReference type="Pfam" id="PF12643">
    <property type="entry name" value="MazG-like"/>
    <property type="match status" value="1"/>
</dbReference>
<dbReference type="InterPro" id="IPR025984">
    <property type="entry name" value="DCTPP"/>
</dbReference>
<accession>A0ABY7WQJ0</accession>
<dbReference type="InterPro" id="IPR052555">
    <property type="entry name" value="dCTP_Pyrophosphatase"/>
</dbReference>
<reference evidence="1 2" key="1">
    <citation type="submission" date="2023-02" db="EMBL/GenBank/DDBJ databases">
        <title>Genome sequence of Lacticaseibacillus sp. KACC 23028.</title>
        <authorList>
            <person name="Kim S."/>
            <person name="Heo J."/>
            <person name="Kwon S.-W."/>
        </authorList>
    </citation>
    <scope>NUCLEOTIDE SEQUENCE [LARGE SCALE GENOMIC DNA]</scope>
    <source>
        <strain evidence="1 2">KACC 23028</strain>
    </source>
</reference>
<name>A0ABY7WQJ0_9LACO</name>
<sequence>MNQHIHELDPEDHGAKLGIDAESDPQIVEMMHQLEHWRDVDKGWGDYHTVKNLAMALNVEASEVADIFKWSKEGDPVTDQERAHAAEELADVMIYSFYMCSRLGLDPLKIMQAKHKINQGRQWPED</sequence>
<organism evidence="1 2">
    <name type="scientific">Lacticaseibacillus pabuli</name>
    <dbReference type="NCBI Taxonomy" id="3025672"/>
    <lineage>
        <taxon>Bacteria</taxon>
        <taxon>Bacillati</taxon>
        <taxon>Bacillota</taxon>
        <taxon>Bacilli</taxon>
        <taxon>Lactobacillales</taxon>
        <taxon>Lactobacillaceae</taxon>
        <taxon>Lacticaseibacillus</taxon>
    </lineage>
</organism>
<dbReference type="EMBL" id="CP117884">
    <property type="protein sequence ID" value="WDF81926.1"/>
    <property type="molecule type" value="Genomic_DNA"/>
</dbReference>
<proteinExistence type="predicted"/>
<dbReference type="RefSeq" id="WP_274259025.1">
    <property type="nucleotide sequence ID" value="NZ_CP117884.1"/>
</dbReference>
<gene>
    <name evidence="1" type="ORF">PQ472_08315</name>
</gene>
<dbReference type="Proteomes" id="UP001220377">
    <property type="component" value="Chromosome"/>
</dbReference>
<evidence type="ECO:0000313" key="1">
    <source>
        <dbReference type="EMBL" id="WDF81926.1"/>
    </source>
</evidence>
<dbReference type="PANTHER" id="PTHR46523:SF1">
    <property type="entry name" value="DCTP PYROPHOSPHATASE 1"/>
    <property type="match status" value="1"/>
</dbReference>
<keyword evidence="2" id="KW-1185">Reference proteome</keyword>
<dbReference type="Gene3D" id="1.10.287.1080">
    <property type="entry name" value="MazG-like"/>
    <property type="match status" value="1"/>
</dbReference>
<protein>
    <submittedName>
        <fullName evidence="1">Nucleotide pyrophosphohydrolase</fullName>
    </submittedName>
</protein>
<dbReference type="PANTHER" id="PTHR46523">
    <property type="entry name" value="DCTP PYROPHOSPHATASE 1"/>
    <property type="match status" value="1"/>
</dbReference>
<dbReference type="CDD" id="cd11537">
    <property type="entry name" value="NTP-PPase_RS21-C6_like"/>
    <property type="match status" value="1"/>
</dbReference>
<dbReference type="SUPFAM" id="SSF101386">
    <property type="entry name" value="all-alpha NTP pyrophosphatases"/>
    <property type="match status" value="1"/>
</dbReference>